<dbReference type="InterPro" id="IPR036322">
    <property type="entry name" value="WD40_repeat_dom_sf"/>
</dbReference>
<dbReference type="InterPro" id="IPR051013">
    <property type="entry name" value="MBL_superfamily_lactonases"/>
</dbReference>
<evidence type="ECO:0000256" key="5">
    <source>
        <dbReference type="SAM" id="MobiDB-lite"/>
    </source>
</evidence>
<protein>
    <recommendedName>
        <fullName evidence="6">Metallo-beta-lactamase domain-containing protein</fullName>
    </recommendedName>
</protein>
<feature type="region of interest" description="Disordered" evidence="5">
    <location>
        <begin position="788"/>
        <end position="873"/>
    </location>
</feature>
<reference evidence="7" key="1">
    <citation type="submission" date="2023-11" db="EMBL/GenBank/DDBJ databases">
        <authorList>
            <person name="De Vega J J."/>
            <person name="De Vega J J."/>
        </authorList>
    </citation>
    <scope>NUCLEOTIDE SEQUENCE</scope>
</reference>
<keyword evidence="4" id="KW-0862">Zinc</keyword>
<proteinExistence type="inferred from homology"/>
<dbReference type="InterPro" id="IPR036866">
    <property type="entry name" value="RibonucZ/Hydroxyglut_hydro"/>
</dbReference>
<dbReference type="InterPro" id="IPR001279">
    <property type="entry name" value="Metallo-B-lactamas"/>
</dbReference>
<dbReference type="CDD" id="cd07730">
    <property type="entry name" value="metallo-hydrolase-like_MBL-fold"/>
    <property type="match status" value="1"/>
</dbReference>
<dbReference type="InterPro" id="IPR001680">
    <property type="entry name" value="WD40_rpt"/>
</dbReference>
<comment type="caution">
    <text evidence="7">The sequence shown here is derived from an EMBL/GenBank/DDBJ whole genome shotgun (WGS) entry which is preliminary data.</text>
</comment>
<keyword evidence="3" id="KW-0378">Hydrolase</keyword>
<evidence type="ECO:0000256" key="2">
    <source>
        <dbReference type="ARBA" id="ARBA00022723"/>
    </source>
</evidence>
<name>A0AAD2Q629_9AGAR</name>
<keyword evidence="2" id="KW-0479">Metal-binding</keyword>
<keyword evidence="8" id="KW-1185">Reference proteome</keyword>
<evidence type="ECO:0000256" key="1">
    <source>
        <dbReference type="ARBA" id="ARBA00007749"/>
    </source>
</evidence>
<dbReference type="SUPFAM" id="SSF50978">
    <property type="entry name" value="WD40 repeat-like"/>
    <property type="match status" value="1"/>
</dbReference>
<comment type="similarity">
    <text evidence="1">Belongs to the metallo-beta-lactamase superfamily.</text>
</comment>
<dbReference type="SUPFAM" id="SSF56281">
    <property type="entry name" value="Metallo-hydrolase/oxidoreductase"/>
    <property type="match status" value="1"/>
</dbReference>
<evidence type="ECO:0000313" key="8">
    <source>
        <dbReference type="Proteomes" id="UP001295794"/>
    </source>
</evidence>
<dbReference type="GO" id="GO:0016787">
    <property type="term" value="F:hydrolase activity"/>
    <property type="evidence" value="ECO:0007669"/>
    <property type="project" value="UniProtKB-KW"/>
</dbReference>
<accession>A0AAD2Q629</accession>
<dbReference type="Pfam" id="PF24796">
    <property type="entry name" value="WDR55"/>
    <property type="match status" value="1"/>
</dbReference>
<dbReference type="Proteomes" id="UP001295794">
    <property type="component" value="Unassembled WGS sequence"/>
</dbReference>
<feature type="compositionally biased region" description="Acidic residues" evidence="5">
    <location>
        <begin position="790"/>
        <end position="801"/>
    </location>
</feature>
<feature type="compositionally biased region" description="Acidic residues" evidence="5">
    <location>
        <begin position="818"/>
        <end position="834"/>
    </location>
</feature>
<organism evidence="7 8">
    <name type="scientific">Mycena citricolor</name>
    <dbReference type="NCBI Taxonomy" id="2018698"/>
    <lineage>
        <taxon>Eukaryota</taxon>
        <taxon>Fungi</taxon>
        <taxon>Dikarya</taxon>
        <taxon>Basidiomycota</taxon>
        <taxon>Agaricomycotina</taxon>
        <taxon>Agaricomycetes</taxon>
        <taxon>Agaricomycetidae</taxon>
        <taxon>Agaricales</taxon>
        <taxon>Marasmiineae</taxon>
        <taxon>Mycenaceae</taxon>
        <taxon>Mycena</taxon>
    </lineage>
</organism>
<evidence type="ECO:0000313" key="7">
    <source>
        <dbReference type="EMBL" id="CAK5278127.1"/>
    </source>
</evidence>
<evidence type="ECO:0000256" key="3">
    <source>
        <dbReference type="ARBA" id="ARBA00022801"/>
    </source>
</evidence>
<dbReference type="EMBL" id="CAVNYO010000421">
    <property type="protein sequence ID" value="CAK5278127.1"/>
    <property type="molecule type" value="Genomic_DNA"/>
</dbReference>
<evidence type="ECO:0000259" key="6">
    <source>
        <dbReference type="SMART" id="SM00849"/>
    </source>
</evidence>
<evidence type="ECO:0000256" key="4">
    <source>
        <dbReference type="ARBA" id="ARBA00022833"/>
    </source>
</evidence>
<feature type="domain" description="Metallo-beta-lactamase" evidence="6">
    <location>
        <begin position="104"/>
        <end position="300"/>
    </location>
</feature>
<dbReference type="PANTHER" id="PTHR42978:SF5">
    <property type="entry name" value="METALLO-BETA-LACTAMASE DOMAIN-CONTAINING PROTEIN"/>
    <property type="match status" value="1"/>
</dbReference>
<sequence length="873" mass="95233">MLQKGSLLAIDNYVLMVALRFFRSFMKKHRIWPTHWTAMNSIFLFLLQISVLSSALASFSDFGIPKSNATVDVRAFDVGTATLTNETHTFFRPILPGHESLVIPLFAFLVEHKRSGKRVMFDLGMRSDPQNFAPSIKQFFTGGVMRIYESKDITGLLEAGGISPSSIEAVVWSHAHFDHIGDMSKFPRGTRLVIGSETITETYPTFANATLLPSDFAGRNVTKINFKAAKLIFAGMNAVDYFGDSSFYLLDAPGHMRGHLIALARVTPSSFVVLGGDAFHHPGELRPRPALYDKYPCPAHLLTQTKTAISTDYFWSPDSSAGSFDLASRGQPFLTISDTSDSFYADPTLSQVSLDKIADFDADPDFFIVIAHDLSMRDFLPLFPASINTWKQDKLKDRALAITDRITSATEAASFAPPEFSCTRPQKMPDIPVGTQIFDLVFHPSQSTVYTALLTGHVKAYEYDSAGGHRQTFAVRPSKRSCRTLTVNEDGSRVYAGGKAKSIFTVDTTTGGVVETRAAAHEDSINRVKHVTPWLVASGDDAGVIKLWDPRQQNCIRTHKQHFDYISDFLWLPDKQHLLATSGDGTLSVMDVRSKKAEAFAQSEDQEDELLCATTIKGYVVGTQLGILSIFNRSSGYGDCVDRVPGHPASIDTITALPPDFVAASSSAGMENTVLTGSSDGLVRAVQVLPTKLVGVVADHGELPVERLAIGFGGVALSVDSDADEDDVDGGGNSSGQKVGSKGKQKAQEDDDEEGSSTQRPGRWWVGSVGHDEVLRLTDLDAFFQHPAQGEDEEESEEGEASDAGSDGASDEGHEAEEQAPEDDADSDDSDDAPTSDRKRKRKQKVQDPLQATRRKKGRNELDVEDGGFFDGL</sequence>
<dbReference type="Gene3D" id="2.130.10.10">
    <property type="entry name" value="YVTN repeat-like/Quinoprotein amine dehydrogenase"/>
    <property type="match status" value="2"/>
</dbReference>
<dbReference type="InterPro" id="IPR015943">
    <property type="entry name" value="WD40/YVTN_repeat-like_dom_sf"/>
</dbReference>
<feature type="compositionally biased region" description="Acidic residues" evidence="5">
    <location>
        <begin position="863"/>
        <end position="873"/>
    </location>
</feature>
<dbReference type="PANTHER" id="PTHR42978">
    <property type="entry name" value="QUORUM-QUENCHING LACTONASE YTNP-RELATED-RELATED"/>
    <property type="match status" value="1"/>
</dbReference>
<gene>
    <name evidence="7" type="ORF">MYCIT1_LOCUS27408</name>
</gene>
<dbReference type="Pfam" id="PF00753">
    <property type="entry name" value="Lactamase_B"/>
    <property type="match status" value="1"/>
</dbReference>
<dbReference type="GO" id="GO:0046872">
    <property type="term" value="F:metal ion binding"/>
    <property type="evidence" value="ECO:0007669"/>
    <property type="project" value="UniProtKB-KW"/>
</dbReference>
<dbReference type="AlphaFoldDB" id="A0AAD2Q629"/>
<dbReference type="SMART" id="SM00849">
    <property type="entry name" value="Lactamase_B"/>
    <property type="match status" value="1"/>
</dbReference>
<dbReference type="SMART" id="SM00320">
    <property type="entry name" value="WD40"/>
    <property type="match status" value="5"/>
</dbReference>
<feature type="region of interest" description="Disordered" evidence="5">
    <location>
        <begin position="723"/>
        <end position="766"/>
    </location>
</feature>
<dbReference type="Gene3D" id="3.60.15.10">
    <property type="entry name" value="Ribonuclease Z/Hydroxyacylglutathione hydrolase-like"/>
    <property type="match status" value="1"/>
</dbReference>